<feature type="region of interest" description="Disordered" evidence="1">
    <location>
        <begin position="1"/>
        <end position="38"/>
    </location>
</feature>
<reference evidence="2" key="1">
    <citation type="journal article" date="2015" name="Nature">
        <title>Complex archaea that bridge the gap between prokaryotes and eukaryotes.</title>
        <authorList>
            <person name="Spang A."/>
            <person name="Saw J.H."/>
            <person name="Jorgensen S.L."/>
            <person name="Zaremba-Niedzwiedzka K."/>
            <person name="Martijn J."/>
            <person name="Lind A.E."/>
            <person name="van Eijk R."/>
            <person name="Schleper C."/>
            <person name="Guy L."/>
            <person name="Ettema T.J."/>
        </authorList>
    </citation>
    <scope>NUCLEOTIDE SEQUENCE</scope>
</reference>
<feature type="non-terminal residue" evidence="2">
    <location>
        <position position="1"/>
    </location>
</feature>
<dbReference type="AlphaFoldDB" id="A0A0F9PRP5"/>
<feature type="region of interest" description="Disordered" evidence="1">
    <location>
        <begin position="204"/>
        <end position="238"/>
    </location>
</feature>
<evidence type="ECO:0000256" key="1">
    <source>
        <dbReference type="SAM" id="MobiDB-lite"/>
    </source>
</evidence>
<feature type="compositionally biased region" description="Gly residues" evidence="1">
    <location>
        <begin position="1"/>
        <end position="22"/>
    </location>
</feature>
<gene>
    <name evidence="2" type="ORF">LCGC14_0809440</name>
</gene>
<protein>
    <submittedName>
        <fullName evidence="2">Uncharacterized protein</fullName>
    </submittedName>
</protein>
<dbReference type="EMBL" id="LAZR01002224">
    <property type="protein sequence ID" value="KKN32859.1"/>
    <property type="molecule type" value="Genomic_DNA"/>
</dbReference>
<comment type="caution">
    <text evidence="2">The sequence shown here is derived from an EMBL/GenBank/DDBJ whole genome shotgun (WGS) entry which is preliminary data.</text>
</comment>
<sequence>VSSGGGSSYPLGGGQETGGGGTTRTSPPITPGMQSGIGRLVESYNKAFGEARGANEARYQQLLGITDETTGQRAADIRSRGIEERSDLEQGLARTGLSNTTVSPTLTVGSKRRESEALNRLADTMQGTKLGIIERRTDAFPDPAALRSALGSLGEGYGSKGMEALFNSLANIDQSSASAFQPNPQAVQPLAGVAPGGTLGVNSSPSLGFGGGGFNEQTGAYGPKPPAQRKTGGQFGIL</sequence>
<accession>A0A0F9PRP5</accession>
<name>A0A0F9PRP5_9ZZZZ</name>
<proteinExistence type="predicted"/>
<evidence type="ECO:0000313" key="2">
    <source>
        <dbReference type="EMBL" id="KKN32859.1"/>
    </source>
</evidence>
<organism evidence="2">
    <name type="scientific">marine sediment metagenome</name>
    <dbReference type="NCBI Taxonomy" id="412755"/>
    <lineage>
        <taxon>unclassified sequences</taxon>
        <taxon>metagenomes</taxon>
        <taxon>ecological metagenomes</taxon>
    </lineage>
</organism>